<organism evidence="2 3">
    <name type="scientific">Desmophyllum pertusum</name>
    <dbReference type="NCBI Taxonomy" id="174260"/>
    <lineage>
        <taxon>Eukaryota</taxon>
        <taxon>Metazoa</taxon>
        <taxon>Cnidaria</taxon>
        <taxon>Anthozoa</taxon>
        <taxon>Hexacorallia</taxon>
        <taxon>Scleractinia</taxon>
        <taxon>Caryophylliina</taxon>
        <taxon>Caryophylliidae</taxon>
        <taxon>Desmophyllum</taxon>
    </lineage>
</organism>
<dbReference type="Proteomes" id="UP001163046">
    <property type="component" value="Unassembled WGS sequence"/>
</dbReference>
<evidence type="ECO:0000313" key="3">
    <source>
        <dbReference type="Proteomes" id="UP001163046"/>
    </source>
</evidence>
<proteinExistence type="predicted"/>
<evidence type="ECO:0000256" key="1">
    <source>
        <dbReference type="SAM" id="Phobius"/>
    </source>
</evidence>
<reference evidence="2" key="1">
    <citation type="submission" date="2023-01" db="EMBL/GenBank/DDBJ databases">
        <title>Genome assembly of the deep-sea coral Lophelia pertusa.</title>
        <authorList>
            <person name="Herrera S."/>
            <person name="Cordes E."/>
        </authorList>
    </citation>
    <scope>NUCLEOTIDE SEQUENCE</scope>
    <source>
        <strain evidence="2">USNM1676648</strain>
        <tissue evidence="2">Polyp</tissue>
    </source>
</reference>
<keyword evidence="1" id="KW-0472">Membrane</keyword>
<dbReference type="OrthoDB" id="10652254at2759"/>
<keyword evidence="1" id="KW-0812">Transmembrane</keyword>
<feature type="transmembrane region" description="Helical" evidence="1">
    <location>
        <begin position="80"/>
        <end position="102"/>
    </location>
</feature>
<evidence type="ECO:0000313" key="2">
    <source>
        <dbReference type="EMBL" id="KAJ7381427.1"/>
    </source>
</evidence>
<keyword evidence="1" id="KW-1133">Transmembrane helix</keyword>
<dbReference type="AlphaFoldDB" id="A0A9W9ZGS7"/>
<comment type="caution">
    <text evidence="2">The sequence shown here is derived from an EMBL/GenBank/DDBJ whole genome shotgun (WGS) entry which is preliminary data.</text>
</comment>
<protein>
    <submittedName>
        <fullName evidence="2">Uncharacterized protein</fullName>
    </submittedName>
</protein>
<keyword evidence="3" id="KW-1185">Reference proteome</keyword>
<dbReference type="EMBL" id="MU826350">
    <property type="protein sequence ID" value="KAJ7381427.1"/>
    <property type="molecule type" value="Genomic_DNA"/>
</dbReference>
<name>A0A9W9ZGS7_9CNID</name>
<gene>
    <name evidence="2" type="ORF">OS493_001563</name>
</gene>
<accession>A0A9W9ZGS7</accession>
<sequence length="156" mass="16968">MAEACNCSFGRDNIADESVLLQCRDSISAEVSLEIKPVTNTYAVRVLSDISRCGHIDTDKVNVLDSRTGEKEHVSNSGSIAVTVASVCAALGLIVAAVIVCLKCRRAPLPVKKHSKGENELIEDLSADLLSAVAPTPKSMYRNKWWLSQHGFLWKI</sequence>